<dbReference type="Gene3D" id="3.90.228.10">
    <property type="match status" value="1"/>
</dbReference>
<dbReference type="OrthoDB" id="109543at2759"/>
<protein>
    <recommendedName>
        <fullName evidence="5">UBC core domain-containing protein</fullName>
    </recommendedName>
</protein>
<sequence>MSGPVNGPKKFAADLSELQTCTSFKSTSASNSRRWTVYDVKAGDEEGSFKFDLVDAHILSESLNRCGDGMTPTTTINIFISDTSEYPHNHTFFGYTQDDAFVTPQISNSIKKLSDRKSCTVKDVVEFFLEELPRGSNAISINDHNEEGGLEGLEADAGREDMDALSSSFDEDHFDEQSSHYMDLDFEPSSVPQLQISRLCKDFTEARDAGYHPGIIRAGGGEFYLSISLPVIDLTAYIPPHALFAWDRHFLQPGQCLTLLISGFRGFYPVLGRDGSVIPDAAFASVALRFKLGLSSNYKPPLDQVRSAFRQYIHVTESEGGVADGSAQLFEERLQHEVAGAGAFRKMGLSDSLEDLLDKYLLRLIWLRRRIGLSWAAAEELLWQSEAALDDPENVFSRKEEMLSNADEAERKLSASYQLPADPMEAGSPDINIITTTFAFLIRRLALCARNCVICHKRFENEKYEALKPYVCSSNLCIFQYYALNFGPSLEYEVATNTETVDLLVSLAYVAAAEGALEEPFPCGMGLRVPVPQGSTVIVDDDGLCDFDALPVQEMRKTITTLLDRLPPIAAMKQFLLKNPTARLQDMDSQTPPAAWSLLKWCFASCTAHIQELKSREDLLGNIGDSYRQFRIMTGAPDKAAKFNAALEQEFHITPSRYPTIFAFHGSPMKNWHSIIRHGLWYKHIVNGRSYGNGVYFAADGSVSMSTYAAPNYSRWGGSNLKPNKCLVLAEIVNVPSRFVCRFPCYVVNNTDWIMCRYLLVDCGDHDFTQEAIYPKGPRGIFLEQDPQYEAKVQNVPIDIPKPSHHLDKILEECRQARLSVEYDQDDMSIFGAADEVQQSVMPASLSSPAMTADMVVTTDPPLKWFPDHGWTEKNVLDLLPPPIESSTVATMALQRELKVLHKELLKARKQNEIELLGWYIPSEFNTDNIYQWVVEMHSFDPELPVAKDMKERGVNSVVLEVRFPPSFPHSPPFFRVIRPRFLPFSQGGGGHITDGGSICMDLLTSDGWLPSYSVPAILLQIKLAISNITPRPARLHPQYWDRPYTAKEALNGYTRAAALHGWKVLNAAEIKTLVTSHQKEIMS</sequence>
<dbReference type="HOGENOM" id="CLU_003143_1_0_1"/>
<dbReference type="PROSITE" id="PS50127">
    <property type="entry name" value="UBC_2"/>
    <property type="match status" value="1"/>
</dbReference>
<gene>
    <name evidence="6" type="ORF">M404DRAFT_1005178</name>
</gene>
<keyword evidence="1" id="KW-0328">Glycosyltransferase</keyword>
<dbReference type="SUPFAM" id="SSF54495">
    <property type="entry name" value="UBC-like"/>
    <property type="match status" value="1"/>
</dbReference>
<dbReference type="InParanoid" id="A0A0C3NBL3"/>
<keyword evidence="3" id="KW-0548">Nucleotidyltransferase</keyword>
<feature type="domain" description="UBC core" evidence="5">
    <location>
        <begin position="889"/>
        <end position="1064"/>
    </location>
</feature>
<dbReference type="EMBL" id="KN832014">
    <property type="protein sequence ID" value="KIN98509.1"/>
    <property type="molecule type" value="Genomic_DNA"/>
</dbReference>
<dbReference type="AlphaFoldDB" id="A0A0C3NBL3"/>
<reference evidence="6 7" key="1">
    <citation type="submission" date="2014-04" db="EMBL/GenBank/DDBJ databases">
        <authorList>
            <consortium name="DOE Joint Genome Institute"/>
            <person name="Kuo A."/>
            <person name="Kohler A."/>
            <person name="Costa M.D."/>
            <person name="Nagy L.G."/>
            <person name="Floudas D."/>
            <person name="Copeland A."/>
            <person name="Barry K.W."/>
            <person name="Cichocki N."/>
            <person name="Veneault-Fourrey C."/>
            <person name="LaButti K."/>
            <person name="Lindquist E.A."/>
            <person name="Lipzen A."/>
            <person name="Lundell T."/>
            <person name="Morin E."/>
            <person name="Murat C."/>
            <person name="Sun H."/>
            <person name="Tunlid A."/>
            <person name="Henrissat B."/>
            <person name="Grigoriev I.V."/>
            <person name="Hibbett D.S."/>
            <person name="Martin F."/>
            <person name="Nordberg H.P."/>
            <person name="Cantor M.N."/>
            <person name="Hua S.X."/>
        </authorList>
    </citation>
    <scope>NUCLEOTIDE SEQUENCE [LARGE SCALE GENOMIC DNA]</scope>
    <source>
        <strain evidence="6 7">Marx 270</strain>
    </source>
</reference>
<evidence type="ECO:0000256" key="1">
    <source>
        <dbReference type="ARBA" id="ARBA00022676"/>
    </source>
</evidence>
<proteinExistence type="predicted"/>
<dbReference type="CDD" id="cd23802">
    <property type="entry name" value="UBCc_UBE2Q"/>
    <property type="match status" value="1"/>
</dbReference>
<dbReference type="SUPFAM" id="SSF56399">
    <property type="entry name" value="ADP-ribosylation"/>
    <property type="match status" value="1"/>
</dbReference>
<dbReference type="STRING" id="870435.A0A0C3NBL3"/>
<dbReference type="InterPro" id="IPR000608">
    <property type="entry name" value="UBC"/>
</dbReference>
<dbReference type="GO" id="GO:0003950">
    <property type="term" value="F:NAD+ poly-ADP-ribosyltransferase activity"/>
    <property type="evidence" value="ECO:0007669"/>
    <property type="project" value="InterPro"/>
</dbReference>
<organism evidence="6 7">
    <name type="scientific">Pisolithus tinctorius Marx 270</name>
    <dbReference type="NCBI Taxonomy" id="870435"/>
    <lineage>
        <taxon>Eukaryota</taxon>
        <taxon>Fungi</taxon>
        <taxon>Dikarya</taxon>
        <taxon>Basidiomycota</taxon>
        <taxon>Agaricomycotina</taxon>
        <taxon>Agaricomycetes</taxon>
        <taxon>Agaricomycetidae</taxon>
        <taxon>Boletales</taxon>
        <taxon>Sclerodermatineae</taxon>
        <taxon>Pisolithaceae</taxon>
        <taxon>Pisolithus</taxon>
    </lineage>
</organism>
<keyword evidence="4" id="KW-0520">NAD</keyword>
<evidence type="ECO:0000256" key="2">
    <source>
        <dbReference type="ARBA" id="ARBA00022679"/>
    </source>
</evidence>
<evidence type="ECO:0000313" key="6">
    <source>
        <dbReference type="EMBL" id="KIN98509.1"/>
    </source>
</evidence>
<accession>A0A0C3NBL3</accession>
<dbReference type="InterPro" id="IPR051838">
    <property type="entry name" value="ARTD_PARP"/>
</dbReference>
<dbReference type="Gene3D" id="3.10.110.10">
    <property type="entry name" value="Ubiquitin Conjugating Enzyme"/>
    <property type="match status" value="1"/>
</dbReference>
<dbReference type="GO" id="GO:0016779">
    <property type="term" value="F:nucleotidyltransferase activity"/>
    <property type="evidence" value="ECO:0007669"/>
    <property type="project" value="UniProtKB-KW"/>
</dbReference>
<dbReference type="PANTHER" id="PTHR21328">
    <property type="entry name" value="POLY ADP-RIBOSE POLYMERASE FAMILY, MEMBER PARP"/>
    <property type="match status" value="1"/>
</dbReference>
<evidence type="ECO:0000256" key="3">
    <source>
        <dbReference type="ARBA" id="ARBA00022695"/>
    </source>
</evidence>
<evidence type="ECO:0000259" key="5">
    <source>
        <dbReference type="PROSITE" id="PS50127"/>
    </source>
</evidence>
<dbReference type="InterPro" id="IPR016135">
    <property type="entry name" value="UBQ-conjugating_enzyme/RWD"/>
</dbReference>
<name>A0A0C3NBL3_PISTI</name>
<evidence type="ECO:0000313" key="7">
    <source>
        <dbReference type="Proteomes" id="UP000054217"/>
    </source>
</evidence>
<dbReference type="Proteomes" id="UP000054217">
    <property type="component" value="Unassembled WGS sequence"/>
</dbReference>
<dbReference type="InterPro" id="IPR012317">
    <property type="entry name" value="Poly(ADP-ribose)pol_cat_dom"/>
</dbReference>
<keyword evidence="7" id="KW-1185">Reference proteome</keyword>
<dbReference type="Pfam" id="PF00644">
    <property type="entry name" value="PARP"/>
    <property type="match status" value="1"/>
</dbReference>
<keyword evidence="2" id="KW-0808">Transferase</keyword>
<evidence type="ECO:0000256" key="4">
    <source>
        <dbReference type="ARBA" id="ARBA00023027"/>
    </source>
</evidence>
<reference evidence="7" key="2">
    <citation type="submission" date="2015-01" db="EMBL/GenBank/DDBJ databases">
        <title>Evolutionary Origins and Diversification of the Mycorrhizal Mutualists.</title>
        <authorList>
            <consortium name="DOE Joint Genome Institute"/>
            <consortium name="Mycorrhizal Genomics Consortium"/>
            <person name="Kohler A."/>
            <person name="Kuo A."/>
            <person name="Nagy L.G."/>
            <person name="Floudas D."/>
            <person name="Copeland A."/>
            <person name="Barry K.W."/>
            <person name="Cichocki N."/>
            <person name="Veneault-Fourrey C."/>
            <person name="LaButti K."/>
            <person name="Lindquist E.A."/>
            <person name="Lipzen A."/>
            <person name="Lundell T."/>
            <person name="Morin E."/>
            <person name="Murat C."/>
            <person name="Riley R."/>
            <person name="Ohm R."/>
            <person name="Sun H."/>
            <person name="Tunlid A."/>
            <person name="Henrissat B."/>
            <person name="Grigoriev I.V."/>
            <person name="Hibbett D.S."/>
            <person name="Martin F."/>
        </authorList>
    </citation>
    <scope>NUCLEOTIDE SEQUENCE [LARGE SCALE GENOMIC DNA]</scope>
    <source>
        <strain evidence="7">Marx 270</strain>
    </source>
</reference>